<sequence length="300" mass="32673">MLLNALLERFPADLGLVQFWTLPNCQEWTSLSKHQLRQVVAQTHETPCSVNSAFLKAFRQMCCEQGIRGEAMGMLGKAWSTGALMMVQVADTLPKGFHPRTKLDGSERVGEVVYIPVYDRSLPTKGVRAVLEVMMQQGAAEPMAEVITYISTALNLLQLSLKQPQREAQHPYGSSRLPAQPVQQHVHAPAQQACPTGPMCPPYPPAQSPAAASPFAICPPAIGPSFQQAPLCMPAGRPAVPSPTCSRVASPTSVLEGPSMLHDTYMKPPQRANSMSRTVSMQCLPHSWGQDVHMQPAQRC</sequence>
<dbReference type="Proteomes" id="UP001497392">
    <property type="component" value="Unassembled WGS sequence"/>
</dbReference>
<proteinExistence type="predicted"/>
<comment type="caution">
    <text evidence="1">The sequence shown here is derived from an EMBL/GenBank/DDBJ whole genome shotgun (WGS) entry which is preliminary data.</text>
</comment>
<organism evidence="1 2">
    <name type="scientific">Coccomyxa viridis</name>
    <dbReference type="NCBI Taxonomy" id="1274662"/>
    <lineage>
        <taxon>Eukaryota</taxon>
        <taxon>Viridiplantae</taxon>
        <taxon>Chlorophyta</taxon>
        <taxon>core chlorophytes</taxon>
        <taxon>Trebouxiophyceae</taxon>
        <taxon>Trebouxiophyceae incertae sedis</taxon>
        <taxon>Coccomyxaceae</taxon>
        <taxon>Coccomyxa</taxon>
    </lineage>
</organism>
<keyword evidence="2" id="KW-1185">Reference proteome</keyword>
<name>A0ABP1FH52_9CHLO</name>
<gene>
    <name evidence="1" type="primary">g1063</name>
    <name evidence="1" type="ORF">VP750_LOCUS923</name>
</gene>
<accession>A0ABP1FH52</accession>
<evidence type="ECO:0000313" key="2">
    <source>
        <dbReference type="Proteomes" id="UP001497392"/>
    </source>
</evidence>
<evidence type="ECO:0000313" key="1">
    <source>
        <dbReference type="EMBL" id="CAL5219264.1"/>
    </source>
</evidence>
<protein>
    <submittedName>
        <fullName evidence="1">G1063 protein</fullName>
    </submittedName>
</protein>
<reference evidence="1 2" key="1">
    <citation type="submission" date="2024-06" db="EMBL/GenBank/DDBJ databases">
        <authorList>
            <person name="Kraege A."/>
            <person name="Thomma B."/>
        </authorList>
    </citation>
    <scope>NUCLEOTIDE SEQUENCE [LARGE SCALE GENOMIC DNA]</scope>
</reference>
<dbReference type="EMBL" id="CAXHTA020000002">
    <property type="protein sequence ID" value="CAL5219264.1"/>
    <property type="molecule type" value="Genomic_DNA"/>
</dbReference>